<dbReference type="OrthoDB" id="2162994at2759"/>
<dbReference type="InterPro" id="IPR013088">
    <property type="entry name" value="Znf_NHR/GATA"/>
</dbReference>
<feature type="region of interest" description="Disordered" evidence="7">
    <location>
        <begin position="371"/>
        <end position="419"/>
    </location>
</feature>
<dbReference type="Pfam" id="PF00320">
    <property type="entry name" value="GATA"/>
    <property type="match status" value="1"/>
</dbReference>
<evidence type="ECO:0000313" key="9">
    <source>
        <dbReference type="EMBL" id="CAG8622330.1"/>
    </source>
</evidence>
<evidence type="ECO:0000256" key="2">
    <source>
        <dbReference type="ARBA" id="ARBA00022771"/>
    </source>
</evidence>
<sequence length="419" mass="46813">VESVVIPYGSIIFACFQVLPSPSSVVSISLGGTSSLSGSSVFKQKAKSAPCSPASNAIITKRPRSPGSLSPLPRLCHLDTTNPPMPSQEVLEFGGDANRSKKRQRQQTSEHSIPNNSMSVKISSPPRELLAYREYSQYQFQSPPQPKEQHTIPDLTQQQHAYYASHGSQQPSSTHFMPNYSQGNNNNHNQNQRNSASLPPLSSQPPSSSQADPIQPQVFTQFAPQQRRNPNVVHGKKCESCHTSSSPEWRRGPTGHKTLCNACGLRYSRTIARENRKREQAQREQEQRFREQREREERAREKAEAMMMQRTIEPFGQYRPSNNADSPPSRYATSPMQIKMEHPHPMHPSPTSIGDRGFSLQCSSQQIYYDRSNVGGSSFQGGNRGDSISESNGHPGHEGERYSMNTMNMPPKAYYGRAQ</sequence>
<feature type="compositionally biased region" description="Polar residues" evidence="7">
    <location>
        <begin position="106"/>
        <end position="122"/>
    </location>
</feature>
<feature type="region of interest" description="Disordered" evidence="7">
    <location>
        <begin position="274"/>
        <end position="298"/>
    </location>
</feature>
<feature type="compositionally biased region" description="Low complexity" evidence="7">
    <location>
        <begin position="65"/>
        <end position="75"/>
    </location>
</feature>
<dbReference type="CDD" id="cd00202">
    <property type="entry name" value="ZnF_GATA"/>
    <property type="match status" value="1"/>
</dbReference>
<dbReference type="GO" id="GO:0006355">
    <property type="term" value="P:regulation of DNA-templated transcription"/>
    <property type="evidence" value="ECO:0007669"/>
    <property type="project" value="InterPro"/>
</dbReference>
<dbReference type="EMBL" id="CAJVPV010007732">
    <property type="protein sequence ID" value="CAG8622330.1"/>
    <property type="molecule type" value="Genomic_DNA"/>
</dbReference>
<dbReference type="PANTHER" id="PTHR47172">
    <property type="entry name" value="OS01G0976800 PROTEIN"/>
    <property type="match status" value="1"/>
</dbReference>
<keyword evidence="1" id="KW-0479">Metal-binding</keyword>
<dbReference type="Proteomes" id="UP000789342">
    <property type="component" value="Unassembled WGS sequence"/>
</dbReference>
<dbReference type="InterPro" id="IPR000679">
    <property type="entry name" value="Znf_GATA"/>
</dbReference>
<gene>
    <name evidence="9" type="ORF">AMORRO_LOCUS8716</name>
</gene>
<dbReference type="PROSITE" id="PS00344">
    <property type="entry name" value="GATA_ZN_FINGER_1"/>
    <property type="match status" value="1"/>
</dbReference>
<organism evidence="9 10">
    <name type="scientific">Acaulospora morrowiae</name>
    <dbReference type="NCBI Taxonomy" id="94023"/>
    <lineage>
        <taxon>Eukaryota</taxon>
        <taxon>Fungi</taxon>
        <taxon>Fungi incertae sedis</taxon>
        <taxon>Mucoromycota</taxon>
        <taxon>Glomeromycotina</taxon>
        <taxon>Glomeromycetes</taxon>
        <taxon>Diversisporales</taxon>
        <taxon>Acaulosporaceae</taxon>
        <taxon>Acaulospora</taxon>
    </lineage>
</organism>
<keyword evidence="10" id="KW-1185">Reference proteome</keyword>
<dbReference type="SMART" id="SM00401">
    <property type="entry name" value="ZnF_GATA"/>
    <property type="match status" value="1"/>
</dbReference>
<dbReference type="PANTHER" id="PTHR47172:SF24">
    <property type="entry name" value="GATA ZINC FINGER DOMAIN-CONTAINING PROTEIN 14-RELATED"/>
    <property type="match status" value="1"/>
</dbReference>
<feature type="domain" description="GATA-type" evidence="8">
    <location>
        <begin position="232"/>
        <end position="267"/>
    </location>
</feature>
<accession>A0A9N9D490</accession>
<evidence type="ECO:0000256" key="7">
    <source>
        <dbReference type="SAM" id="MobiDB-lite"/>
    </source>
</evidence>
<dbReference type="AlphaFoldDB" id="A0A9N9D490"/>
<protein>
    <submittedName>
        <fullName evidence="9">9086_t:CDS:1</fullName>
    </submittedName>
</protein>
<dbReference type="PROSITE" id="PS50114">
    <property type="entry name" value="GATA_ZN_FINGER_2"/>
    <property type="match status" value="1"/>
</dbReference>
<dbReference type="SUPFAM" id="SSF57716">
    <property type="entry name" value="Glucocorticoid receptor-like (DNA-binding domain)"/>
    <property type="match status" value="1"/>
</dbReference>
<keyword evidence="4" id="KW-0805">Transcription regulation</keyword>
<feature type="non-terminal residue" evidence="9">
    <location>
        <position position="419"/>
    </location>
</feature>
<evidence type="ECO:0000259" key="8">
    <source>
        <dbReference type="PROSITE" id="PS50114"/>
    </source>
</evidence>
<evidence type="ECO:0000256" key="5">
    <source>
        <dbReference type="ARBA" id="ARBA00023163"/>
    </source>
</evidence>
<comment type="caution">
    <text evidence="9">The sequence shown here is derived from an EMBL/GenBank/DDBJ whole genome shotgun (WGS) entry which is preliminary data.</text>
</comment>
<keyword evidence="2 6" id="KW-0863">Zinc-finger</keyword>
<evidence type="ECO:0000256" key="6">
    <source>
        <dbReference type="PROSITE-ProRule" id="PRU00094"/>
    </source>
</evidence>
<feature type="compositionally biased region" description="Polar residues" evidence="7">
    <location>
        <begin position="163"/>
        <end position="176"/>
    </location>
</feature>
<dbReference type="GO" id="GO:0008270">
    <property type="term" value="F:zinc ion binding"/>
    <property type="evidence" value="ECO:0007669"/>
    <property type="project" value="UniProtKB-KW"/>
</dbReference>
<feature type="region of interest" description="Disordered" evidence="7">
    <location>
        <begin position="163"/>
        <end position="213"/>
    </location>
</feature>
<evidence type="ECO:0000313" key="10">
    <source>
        <dbReference type="Proteomes" id="UP000789342"/>
    </source>
</evidence>
<reference evidence="9" key="1">
    <citation type="submission" date="2021-06" db="EMBL/GenBank/DDBJ databases">
        <authorList>
            <person name="Kallberg Y."/>
            <person name="Tangrot J."/>
            <person name="Rosling A."/>
        </authorList>
    </citation>
    <scope>NUCLEOTIDE SEQUENCE</scope>
    <source>
        <strain evidence="9">CL551</strain>
    </source>
</reference>
<evidence type="ECO:0000256" key="1">
    <source>
        <dbReference type="ARBA" id="ARBA00022723"/>
    </source>
</evidence>
<name>A0A9N9D490_9GLOM</name>
<proteinExistence type="predicted"/>
<feature type="compositionally biased region" description="Low complexity" evidence="7">
    <location>
        <begin position="179"/>
        <end position="213"/>
    </location>
</feature>
<dbReference type="GO" id="GO:0043565">
    <property type="term" value="F:sequence-specific DNA binding"/>
    <property type="evidence" value="ECO:0007669"/>
    <property type="project" value="InterPro"/>
</dbReference>
<evidence type="ECO:0000256" key="3">
    <source>
        <dbReference type="ARBA" id="ARBA00022833"/>
    </source>
</evidence>
<evidence type="ECO:0000256" key="4">
    <source>
        <dbReference type="ARBA" id="ARBA00023015"/>
    </source>
</evidence>
<feature type="region of interest" description="Disordered" evidence="7">
    <location>
        <begin position="53"/>
        <end position="123"/>
    </location>
</feature>
<feature type="region of interest" description="Disordered" evidence="7">
    <location>
        <begin position="227"/>
        <end position="252"/>
    </location>
</feature>
<keyword evidence="3" id="KW-0862">Zinc</keyword>
<keyword evidence="5" id="KW-0804">Transcription</keyword>
<dbReference type="Gene3D" id="3.30.50.10">
    <property type="entry name" value="Erythroid Transcription Factor GATA-1, subunit A"/>
    <property type="match status" value="1"/>
</dbReference>